<protein>
    <submittedName>
        <fullName evidence="3">Uncharacterized protein</fullName>
    </submittedName>
</protein>
<keyword evidence="1" id="KW-0175">Coiled coil</keyword>
<keyword evidence="4" id="KW-1185">Reference proteome</keyword>
<reference evidence="3" key="1">
    <citation type="submission" date="2023-10" db="EMBL/GenBank/DDBJ databases">
        <authorList>
            <person name="Chen Y."/>
            <person name="Shah S."/>
            <person name="Dougan E. K."/>
            <person name="Thang M."/>
            <person name="Chan C."/>
        </authorList>
    </citation>
    <scope>NUCLEOTIDE SEQUENCE [LARGE SCALE GENOMIC DNA]</scope>
</reference>
<feature type="compositionally biased region" description="Basic and acidic residues" evidence="2">
    <location>
        <begin position="37"/>
        <end position="48"/>
    </location>
</feature>
<feature type="compositionally biased region" description="Basic residues" evidence="2">
    <location>
        <begin position="93"/>
        <end position="108"/>
    </location>
</feature>
<sequence length="194" mass="21601">SLPVGARDHGERRPPPRSLARARRPPTRSHGRRRELRWRPAAEASDARARRRGRVQRPAERRIPEGPCGQPAASRARPPRGARRGGRPEVLRGRPRRPPAAFRRRAAERRRGALRLPAAGGLGRGRRARHDVARAVLRVGRGDIKKTLSDCQDLANRLSKQVDEIVEEVHRVTAEDTPDAVDALLIRDPVGGNL</sequence>
<feature type="region of interest" description="Disordered" evidence="2">
    <location>
        <begin position="1"/>
        <end position="113"/>
    </location>
</feature>
<dbReference type="Proteomes" id="UP001189429">
    <property type="component" value="Unassembled WGS sequence"/>
</dbReference>
<organism evidence="3 4">
    <name type="scientific">Prorocentrum cordatum</name>
    <dbReference type="NCBI Taxonomy" id="2364126"/>
    <lineage>
        <taxon>Eukaryota</taxon>
        <taxon>Sar</taxon>
        <taxon>Alveolata</taxon>
        <taxon>Dinophyceae</taxon>
        <taxon>Prorocentrales</taxon>
        <taxon>Prorocentraceae</taxon>
        <taxon>Prorocentrum</taxon>
    </lineage>
</organism>
<feature type="non-terminal residue" evidence="3">
    <location>
        <position position="1"/>
    </location>
</feature>
<accession>A0ABN9QFG5</accession>
<feature type="compositionally biased region" description="Basic residues" evidence="2">
    <location>
        <begin position="20"/>
        <end position="36"/>
    </location>
</feature>
<proteinExistence type="predicted"/>
<gene>
    <name evidence="3" type="ORF">PCOR1329_LOCUS10616</name>
</gene>
<name>A0ABN9QFG5_9DINO</name>
<feature type="coiled-coil region" evidence="1">
    <location>
        <begin position="148"/>
        <end position="175"/>
    </location>
</feature>
<evidence type="ECO:0000256" key="1">
    <source>
        <dbReference type="SAM" id="Coils"/>
    </source>
</evidence>
<dbReference type="EMBL" id="CAUYUJ010003014">
    <property type="protein sequence ID" value="CAK0803469.1"/>
    <property type="molecule type" value="Genomic_DNA"/>
</dbReference>
<evidence type="ECO:0000313" key="4">
    <source>
        <dbReference type="Proteomes" id="UP001189429"/>
    </source>
</evidence>
<feature type="compositionally biased region" description="Basic and acidic residues" evidence="2">
    <location>
        <begin position="1"/>
        <end position="14"/>
    </location>
</feature>
<feature type="non-terminal residue" evidence="3">
    <location>
        <position position="194"/>
    </location>
</feature>
<comment type="caution">
    <text evidence="3">The sequence shown here is derived from an EMBL/GenBank/DDBJ whole genome shotgun (WGS) entry which is preliminary data.</text>
</comment>
<evidence type="ECO:0000256" key="2">
    <source>
        <dbReference type="SAM" id="MobiDB-lite"/>
    </source>
</evidence>
<evidence type="ECO:0000313" key="3">
    <source>
        <dbReference type="EMBL" id="CAK0803469.1"/>
    </source>
</evidence>